<dbReference type="Gene3D" id="3.30.420.130">
    <property type="entry name" value="Dinitrogenase iron-molybdenum cofactor biosynthesis domain"/>
    <property type="match status" value="1"/>
</dbReference>
<dbReference type="EMBL" id="VSSQ01028011">
    <property type="protein sequence ID" value="MPM77536.1"/>
    <property type="molecule type" value="Genomic_DNA"/>
</dbReference>
<dbReference type="InterPro" id="IPR033913">
    <property type="entry name" value="MTH1175_dom"/>
</dbReference>
<reference evidence="2" key="1">
    <citation type="submission" date="2019-08" db="EMBL/GenBank/DDBJ databases">
        <authorList>
            <person name="Kucharzyk K."/>
            <person name="Murdoch R.W."/>
            <person name="Higgins S."/>
            <person name="Loffler F."/>
        </authorList>
    </citation>
    <scope>NUCLEOTIDE SEQUENCE</scope>
</reference>
<dbReference type="Pfam" id="PF02579">
    <property type="entry name" value="Nitro_FeMo-Co"/>
    <property type="match status" value="1"/>
</dbReference>
<name>A0A645CKQ0_9ZZZZ</name>
<evidence type="ECO:0000313" key="2">
    <source>
        <dbReference type="EMBL" id="MPM77536.1"/>
    </source>
</evidence>
<feature type="domain" description="Dinitrogenase iron-molybdenum cofactor biosynthesis" evidence="1">
    <location>
        <begin position="15"/>
        <end position="101"/>
    </location>
</feature>
<dbReference type="CDD" id="cd00851">
    <property type="entry name" value="MTH1175"/>
    <property type="match status" value="1"/>
</dbReference>
<dbReference type="SUPFAM" id="SSF53146">
    <property type="entry name" value="Nitrogenase accessory factor-like"/>
    <property type="match status" value="1"/>
</dbReference>
<dbReference type="PANTHER" id="PTHR42983:SF1">
    <property type="entry name" value="IRON-MOLYBDENUM PROTEIN"/>
    <property type="match status" value="1"/>
</dbReference>
<accession>A0A645CKQ0</accession>
<proteinExistence type="predicted"/>
<dbReference type="InterPro" id="IPR036105">
    <property type="entry name" value="DiNase_FeMo-co_biosyn_sf"/>
</dbReference>
<organism evidence="2">
    <name type="scientific">bioreactor metagenome</name>
    <dbReference type="NCBI Taxonomy" id="1076179"/>
    <lineage>
        <taxon>unclassified sequences</taxon>
        <taxon>metagenomes</taxon>
        <taxon>ecological metagenomes</taxon>
    </lineage>
</organism>
<comment type="caution">
    <text evidence="2">The sequence shown here is derived from an EMBL/GenBank/DDBJ whole genome shotgun (WGS) entry which is preliminary data.</text>
</comment>
<dbReference type="AlphaFoldDB" id="A0A645CKQ0"/>
<sequence length="125" mass="13833">MKICVPTRDNSGIEGLVEQHFGKAPTYTIVNTETEEVQVIPNNSNHMGGIDLPPEYLHKNGVETMLCAGIGHKALNMFESYGIQVFVGAKVTVRETLVAWETGLLKKATSENICNEHGHELEHHH</sequence>
<dbReference type="PANTHER" id="PTHR42983">
    <property type="entry name" value="DINITROGENASE IRON-MOLYBDENUM COFACTOR PROTEIN-RELATED"/>
    <property type="match status" value="1"/>
</dbReference>
<protein>
    <recommendedName>
        <fullName evidence="1">Dinitrogenase iron-molybdenum cofactor biosynthesis domain-containing protein</fullName>
    </recommendedName>
</protein>
<gene>
    <name evidence="2" type="ORF">SDC9_124542</name>
</gene>
<dbReference type="InterPro" id="IPR003731">
    <property type="entry name" value="Di-Nase_FeMo-co_biosynth"/>
</dbReference>
<evidence type="ECO:0000259" key="1">
    <source>
        <dbReference type="Pfam" id="PF02579"/>
    </source>
</evidence>